<name>A0AAX4JZA3_9TREE</name>
<keyword evidence="3" id="KW-0238">DNA-binding</keyword>
<comment type="subcellular location">
    <subcellularLocation>
        <location evidence="1">Nucleus</location>
    </subcellularLocation>
</comment>
<dbReference type="RefSeq" id="XP_066076643.1">
    <property type="nucleotide sequence ID" value="XM_066220546.1"/>
</dbReference>
<feature type="compositionally biased region" description="Polar residues" evidence="6">
    <location>
        <begin position="138"/>
        <end position="151"/>
    </location>
</feature>
<keyword evidence="5" id="KW-0539">Nucleus</keyword>
<dbReference type="InterPro" id="IPR051089">
    <property type="entry name" value="prtT"/>
</dbReference>
<feature type="compositionally biased region" description="Polar residues" evidence="6">
    <location>
        <begin position="101"/>
        <end position="118"/>
    </location>
</feature>
<feature type="region of interest" description="Disordered" evidence="6">
    <location>
        <begin position="778"/>
        <end position="805"/>
    </location>
</feature>
<proteinExistence type="predicted"/>
<gene>
    <name evidence="7" type="ORF">L201_004808</name>
</gene>
<accession>A0AAX4JZA3</accession>
<dbReference type="Proteomes" id="UP001355207">
    <property type="component" value="Chromosome 6"/>
</dbReference>
<dbReference type="GeneID" id="91095478"/>
<evidence type="ECO:0000256" key="3">
    <source>
        <dbReference type="ARBA" id="ARBA00023125"/>
    </source>
</evidence>
<sequence>MESGPTAGPLTNPTVVLTEKRGLKACAACRINAAIPCHFTATRRGRVKGSKNRKTLEKIAIRNSDARSRTTPSSSIEDTQDGTWPADGSMMTIGETADPSGFSQEQNNSTHTTTTRGQSPLDPFVSTMPTPEPSTTPVNTRVPNTGRNLRSPTRHSMTHRTVQNMAGTFPTGSERDGSSIPRADFSTGRDVHNPLLFLAECARRGWDSSDHTDLSLPLSMVIPSPVTNLPLEDAIRLGRWSKDNLGKIITDQRRFFQHGLHGTKRDVSIGLDPVYQNVIKEEQVESLFASYFCHINCQWGLLDQNVHNPSFVRSRSAFLFTVLLALGATSRATSPTSTPQDRSIALRLWAHLEKLQLVVHATAAKSVEIVQGMLLAQMWALRSSRLVDDQRATRLGMAVRMAGQIGLQLSRCSNRDAELNMSDLRTRLTLVLGESRWESIADRQEISCQGLDLTEYEAEELDRTGPFEDDAVIAADYALYRFEAESKERISRITQSNQSTIALDSERIWIQTYLSSWNEQWVRPQTNPLRRWWFQFMAMRSRLVGILRVAKARTHPGSWTDQMRADLVSVSIDILQGCLSHERAMHMLRPTSPTVFASAILLQLTTKEAPERDLILRVALRLAGEPNEQDGIMTYAAHNGYQILNMLCLSKEVVGTPINDPSNISYNQPSVSSTSEQWNLHELTQQQQPLVDPSPVSTTAATTNNRTFDDIDQLLGLNINTDIIQWPCVNSNAHNTSSNHLTDTNTVWSNFLSHDPILSNPNIPSISIVLPNHNNSNTGNSNEGENHIHHHNPHHQHNDNDISWRNNDTEDPLFNLTEGRQISDDAASNYYFWLASALGS</sequence>
<evidence type="ECO:0000256" key="2">
    <source>
        <dbReference type="ARBA" id="ARBA00023015"/>
    </source>
</evidence>
<organism evidence="7 8">
    <name type="scientific">Kwoniella dendrophila CBS 6074</name>
    <dbReference type="NCBI Taxonomy" id="1295534"/>
    <lineage>
        <taxon>Eukaryota</taxon>
        <taxon>Fungi</taxon>
        <taxon>Dikarya</taxon>
        <taxon>Basidiomycota</taxon>
        <taxon>Agaricomycotina</taxon>
        <taxon>Tremellomycetes</taxon>
        <taxon>Tremellales</taxon>
        <taxon>Cryptococcaceae</taxon>
        <taxon>Kwoniella</taxon>
    </lineage>
</organism>
<evidence type="ECO:0008006" key="9">
    <source>
        <dbReference type="Google" id="ProtNLM"/>
    </source>
</evidence>
<dbReference type="AlphaFoldDB" id="A0AAX4JZA3"/>
<feature type="compositionally biased region" description="Low complexity" evidence="6">
    <location>
        <begin position="126"/>
        <end position="137"/>
    </location>
</feature>
<dbReference type="CDD" id="cd12148">
    <property type="entry name" value="fungal_TF_MHR"/>
    <property type="match status" value="1"/>
</dbReference>
<keyword evidence="8" id="KW-1185">Reference proteome</keyword>
<evidence type="ECO:0000313" key="7">
    <source>
        <dbReference type="EMBL" id="WWC89880.1"/>
    </source>
</evidence>
<dbReference type="PANTHER" id="PTHR31845">
    <property type="entry name" value="FINGER DOMAIN PROTEIN, PUTATIVE-RELATED"/>
    <property type="match status" value="1"/>
</dbReference>
<feature type="region of interest" description="Disordered" evidence="6">
    <location>
        <begin position="46"/>
        <end position="186"/>
    </location>
</feature>
<keyword evidence="2" id="KW-0805">Transcription regulation</keyword>
<evidence type="ECO:0000256" key="1">
    <source>
        <dbReference type="ARBA" id="ARBA00004123"/>
    </source>
</evidence>
<evidence type="ECO:0000256" key="6">
    <source>
        <dbReference type="SAM" id="MobiDB-lite"/>
    </source>
</evidence>
<keyword evidence="4" id="KW-0804">Transcription</keyword>
<reference evidence="7 8" key="1">
    <citation type="submission" date="2024-01" db="EMBL/GenBank/DDBJ databases">
        <title>Comparative genomics of Cryptococcus and Kwoniella reveals pathogenesis evolution and contrasting modes of karyotype evolution via chromosome fusion or intercentromeric recombination.</title>
        <authorList>
            <person name="Coelho M.A."/>
            <person name="David-Palma M."/>
            <person name="Shea T."/>
            <person name="Bowers K."/>
            <person name="McGinley-Smith S."/>
            <person name="Mohammad A.W."/>
            <person name="Gnirke A."/>
            <person name="Yurkov A.M."/>
            <person name="Nowrousian M."/>
            <person name="Sun S."/>
            <person name="Cuomo C.A."/>
            <person name="Heitman J."/>
        </authorList>
    </citation>
    <scope>NUCLEOTIDE SEQUENCE [LARGE SCALE GENOMIC DNA]</scope>
    <source>
        <strain evidence="7 8">CBS 6074</strain>
    </source>
</reference>
<dbReference type="GO" id="GO:0000981">
    <property type="term" value="F:DNA-binding transcription factor activity, RNA polymerase II-specific"/>
    <property type="evidence" value="ECO:0007669"/>
    <property type="project" value="TreeGrafter"/>
</dbReference>
<dbReference type="EMBL" id="CP144103">
    <property type="protein sequence ID" value="WWC89880.1"/>
    <property type="molecule type" value="Genomic_DNA"/>
</dbReference>
<feature type="compositionally biased region" description="Basic and acidic residues" evidence="6">
    <location>
        <begin position="54"/>
        <end position="68"/>
    </location>
</feature>
<protein>
    <recommendedName>
        <fullName evidence="9">Transcription factor domain-containing protein</fullName>
    </recommendedName>
</protein>
<dbReference type="GO" id="GO:0005634">
    <property type="term" value="C:nucleus"/>
    <property type="evidence" value="ECO:0007669"/>
    <property type="project" value="UniProtKB-SubCell"/>
</dbReference>
<dbReference type="PANTHER" id="PTHR31845:SF17">
    <property type="entry name" value="ZN(II)2CYS6 TRANSCRIPTION FACTOR (EUROFUNG)"/>
    <property type="match status" value="1"/>
</dbReference>
<evidence type="ECO:0000256" key="5">
    <source>
        <dbReference type="ARBA" id="ARBA00023242"/>
    </source>
</evidence>
<evidence type="ECO:0000313" key="8">
    <source>
        <dbReference type="Proteomes" id="UP001355207"/>
    </source>
</evidence>
<dbReference type="GO" id="GO:0000976">
    <property type="term" value="F:transcription cis-regulatory region binding"/>
    <property type="evidence" value="ECO:0007669"/>
    <property type="project" value="TreeGrafter"/>
</dbReference>
<evidence type="ECO:0000256" key="4">
    <source>
        <dbReference type="ARBA" id="ARBA00023163"/>
    </source>
</evidence>